<dbReference type="OrthoDB" id="2678957at2"/>
<dbReference type="KEGG" id="lao:AOX59_11650"/>
<organism evidence="1 2">
    <name type="scientific">Lentibacillus amyloliquefaciens</name>
    <dbReference type="NCBI Taxonomy" id="1472767"/>
    <lineage>
        <taxon>Bacteria</taxon>
        <taxon>Bacillati</taxon>
        <taxon>Bacillota</taxon>
        <taxon>Bacilli</taxon>
        <taxon>Bacillales</taxon>
        <taxon>Bacillaceae</taxon>
        <taxon>Lentibacillus</taxon>
    </lineage>
</organism>
<reference evidence="1 2" key="1">
    <citation type="submission" date="2016-01" db="EMBL/GenBank/DDBJ databases">
        <title>Complete genome sequence of strain Lentibacillus amyloliquefaciens LAM0015T isolated from saline sediment.</title>
        <authorList>
            <person name="Wang J.-L."/>
            <person name="He M.-X."/>
        </authorList>
    </citation>
    <scope>NUCLEOTIDE SEQUENCE [LARGE SCALE GENOMIC DNA]</scope>
    <source>
        <strain evidence="1 2">LAM0015</strain>
    </source>
</reference>
<sequence length="103" mass="11739">MDKNEVEQKVIKSYQQDEKMMILVYAQWCINNDLDPEELYGQAYPGQLNNRALSDALELTVSKQESEDIPDQTVLNILQLFGNDDLAFVVQEKVTDKPGKSSD</sequence>
<gene>
    <name evidence="1" type="ORF">AOX59_11650</name>
</gene>
<protein>
    <submittedName>
        <fullName evidence="1">Uncharacterized protein</fullName>
    </submittedName>
</protein>
<accession>A0A0U3W7Q3</accession>
<dbReference type="AlphaFoldDB" id="A0A0U3W7Q3"/>
<dbReference type="STRING" id="1472767.AOX59_11650"/>
<evidence type="ECO:0000313" key="2">
    <source>
        <dbReference type="Proteomes" id="UP000050331"/>
    </source>
</evidence>
<name>A0A0U3W7Q3_9BACI</name>
<dbReference type="Proteomes" id="UP000050331">
    <property type="component" value="Chromosome"/>
</dbReference>
<proteinExistence type="predicted"/>
<evidence type="ECO:0000313" key="1">
    <source>
        <dbReference type="EMBL" id="ALX49184.1"/>
    </source>
</evidence>
<dbReference type="RefSeq" id="WP_068445731.1">
    <property type="nucleotide sequence ID" value="NZ_CP013862.1"/>
</dbReference>
<dbReference type="EMBL" id="CP013862">
    <property type="protein sequence ID" value="ALX49184.1"/>
    <property type="molecule type" value="Genomic_DNA"/>
</dbReference>
<keyword evidence="2" id="KW-1185">Reference proteome</keyword>